<dbReference type="Pfam" id="PF09801">
    <property type="entry name" value="SYS1"/>
    <property type="match status" value="1"/>
</dbReference>
<protein>
    <recommendedName>
        <fullName evidence="3 10">Protein SYS1 homolog</fullName>
    </recommendedName>
</protein>
<dbReference type="InterPro" id="IPR016973">
    <property type="entry name" value="Integral_membrane_SYS1"/>
</dbReference>
<dbReference type="InterPro" id="IPR019185">
    <property type="entry name" value="Integral_membrane_SYS1-rel"/>
</dbReference>
<feature type="transmembrane region" description="Helical" evidence="10">
    <location>
        <begin position="12"/>
        <end position="41"/>
    </location>
</feature>
<dbReference type="PANTHER" id="PTHR12952:SF0">
    <property type="entry name" value="PROTEIN SYS1 HOMOLOG"/>
    <property type="match status" value="1"/>
</dbReference>
<comment type="subcellular location">
    <subcellularLocation>
        <location evidence="1 10">Golgi apparatus membrane</location>
        <topology evidence="1 10">Multi-pass membrane protein</topology>
    </subcellularLocation>
</comment>
<dbReference type="AlphaFoldDB" id="A0A9N6WUH7"/>
<comment type="function">
    <text evidence="10">Involved in protein trafficking.</text>
</comment>
<organism evidence="11">
    <name type="scientific">Lynceus sp. MCZ IZ 141354</name>
    <dbReference type="NCBI Taxonomy" id="1930659"/>
    <lineage>
        <taxon>Eukaryota</taxon>
        <taxon>Metazoa</taxon>
        <taxon>Ecdysozoa</taxon>
        <taxon>Arthropoda</taxon>
        <taxon>Crustacea</taxon>
        <taxon>Branchiopoda</taxon>
        <taxon>Diplostraca</taxon>
        <taxon>Laevicaudata</taxon>
        <taxon>Lynceidae</taxon>
        <taxon>Lynceus</taxon>
    </lineage>
</organism>
<dbReference type="GO" id="GO:0043001">
    <property type="term" value="P:Golgi to plasma membrane protein transport"/>
    <property type="evidence" value="ECO:0007669"/>
    <property type="project" value="TreeGrafter"/>
</dbReference>
<keyword evidence="9 10" id="KW-0472">Membrane</keyword>
<dbReference type="EMBL" id="OC989213">
    <property type="protein sequence ID" value="CAG4645868.1"/>
    <property type="molecule type" value="Genomic_DNA"/>
</dbReference>
<evidence type="ECO:0000256" key="3">
    <source>
        <dbReference type="ARBA" id="ARBA00014516"/>
    </source>
</evidence>
<dbReference type="PIRSF" id="PIRSF031402">
    <property type="entry name" value="SYS1_homologue"/>
    <property type="match status" value="1"/>
</dbReference>
<feature type="transmembrane region" description="Helical" evidence="10">
    <location>
        <begin position="61"/>
        <end position="84"/>
    </location>
</feature>
<evidence type="ECO:0000313" key="11">
    <source>
        <dbReference type="EMBL" id="CAG4645868.1"/>
    </source>
</evidence>
<keyword evidence="8 10" id="KW-0333">Golgi apparatus</keyword>
<keyword evidence="7 10" id="KW-1133">Transmembrane helix</keyword>
<gene>
    <name evidence="11" type="primary">EOG090X0FH3</name>
</gene>
<keyword evidence="5 10" id="KW-0812">Transmembrane</keyword>
<dbReference type="PANTHER" id="PTHR12952">
    <property type="entry name" value="SYS1"/>
    <property type="match status" value="1"/>
</dbReference>
<dbReference type="GO" id="GO:0006895">
    <property type="term" value="P:Golgi to endosome transport"/>
    <property type="evidence" value="ECO:0007669"/>
    <property type="project" value="TreeGrafter"/>
</dbReference>
<feature type="transmembrane region" description="Helical" evidence="10">
    <location>
        <begin position="117"/>
        <end position="139"/>
    </location>
</feature>
<dbReference type="GO" id="GO:0005829">
    <property type="term" value="C:cytosol"/>
    <property type="evidence" value="ECO:0007669"/>
    <property type="project" value="GOC"/>
</dbReference>
<accession>A0A9N6WUH7</accession>
<evidence type="ECO:0000256" key="7">
    <source>
        <dbReference type="ARBA" id="ARBA00022989"/>
    </source>
</evidence>
<keyword evidence="4 10" id="KW-0813">Transport</keyword>
<dbReference type="GO" id="GO:0034067">
    <property type="term" value="P:protein localization to Golgi apparatus"/>
    <property type="evidence" value="ECO:0007669"/>
    <property type="project" value="TreeGrafter"/>
</dbReference>
<evidence type="ECO:0000256" key="10">
    <source>
        <dbReference type="PIRNR" id="PIRNR031402"/>
    </source>
</evidence>
<dbReference type="GO" id="GO:0000139">
    <property type="term" value="C:Golgi membrane"/>
    <property type="evidence" value="ECO:0007669"/>
    <property type="project" value="UniProtKB-SubCell"/>
</dbReference>
<evidence type="ECO:0000256" key="2">
    <source>
        <dbReference type="ARBA" id="ARBA00008160"/>
    </source>
</evidence>
<keyword evidence="6 10" id="KW-0653">Protein transport</keyword>
<evidence type="ECO:0000256" key="9">
    <source>
        <dbReference type="ARBA" id="ARBA00023136"/>
    </source>
</evidence>
<evidence type="ECO:0000256" key="1">
    <source>
        <dbReference type="ARBA" id="ARBA00004653"/>
    </source>
</evidence>
<evidence type="ECO:0000256" key="6">
    <source>
        <dbReference type="ARBA" id="ARBA00022927"/>
    </source>
</evidence>
<sequence length="156" mass="17539">MGGSFRTNVWDPVLIVSQIAALQCVMYLSLGFWTVVLHLITGQHLSLDYFFKYQEVGVKDISGRLVISSFILNSIICSLALWTLVQRTKLCLDFTVTAHFVHVIICFFYNSALATNASWWVLQLVCVVITCVLGEFLCLRSEMKAIPLGLTSRVDL</sequence>
<name>A0A9N6WUH7_9CRUS</name>
<proteinExistence type="inferred from homology"/>
<evidence type="ECO:0000256" key="5">
    <source>
        <dbReference type="ARBA" id="ARBA00022692"/>
    </source>
</evidence>
<evidence type="ECO:0000256" key="8">
    <source>
        <dbReference type="ARBA" id="ARBA00023034"/>
    </source>
</evidence>
<feature type="transmembrane region" description="Helical" evidence="10">
    <location>
        <begin position="91"/>
        <end position="111"/>
    </location>
</feature>
<reference evidence="11" key="1">
    <citation type="submission" date="2021-04" db="EMBL/GenBank/DDBJ databases">
        <authorList>
            <person name="Cornetti L."/>
        </authorList>
    </citation>
    <scope>NUCLEOTIDE SEQUENCE</scope>
</reference>
<evidence type="ECO:0000256" key="4">
    <source>
        <dbReference type="ARBA" id="ARBA00022448"/>
    </source>
</evidence>
<dbReference type="GO" id="GO:0005802">
    <property type="term" value="C:trans-Golgi network"/>
    <property type="evidence" value="ECO:0007669"/>
    <property type="project" value="TreeGrafter"/>
</dbReference>
<comment type="similarity">
    <text evidence="2 10">Belongs to the SYS1 family.</text>
</comment>